<keyword evidence="1" id="KW-0614">Plasmid</keyword>
<proteinExistence type="predicted"/>
<dbReference type="EMBL" id="MN956836">
    <property type="protein sequence ID" value="QTX13825.1"/>
    <property type="molecule type" value="Genomic_DNA"/>
</dbReference>
<dbReference type="AlphaFoldDB" id="A0A8B0SRE8"/>
<name>A0A8B0SRE8_KLEPN</name>
<reference evidence="1" key="1">
    <citation type="submission" date="2020-01" db="EMBL/GenBank/DDBJ databases">
        <authorList>
            <person name="Qin S."/>
        </authorList>
    </citation>
    <scope>NUCLEOTIDE SEQUENCE</scope>
    <source>
        <strain evidence="1">CVir17-16-YZ6g</strain>
        <plasmid evidence="1">p17-15-vir-like</plasmid>
    </source>
</reference>
<protein>
    <submittedName>
        <fullName evidence="1">Uncharacterized protein</fullName>
    </submittedName>
</protein>
<evidence type="ECO:0000313" key="1">
    <source>
        <dbReference type="EMBL" id="QTX13825.1"/>
    </source>
</evidence>
<sequence length="52" mass="6092">MNINKKTRTTVNQKCRFFLYNSIGYSAVDPFWFFYGLDLGSYWDQLLVIGCG</sequence>
<accession>A0A8B0SRE8</accession>
<geneLocation type="plasmid" evidence="1">
    <name>p17-15-vir-like</name>
</geneLocation>
<organism evidence="1">
    <name type="scientific">Klebsiella pneumoniae</name>
    <dbReference type="NCBI Taxonomy" id="573"/>
    <lineage>
        <taxon>Bacteria</taxon>
        <taxon>Pseudomonadati</taxon>
        <taxon>Pseudomonadota</taxon>
        <taxon>Gammaproteobacteria</taxon>
        <taxon>Enterobacterales</taxon>
        <taxon>Enterobacteriaceae</taxon>
        <taxon>Klebsiella/Raoultella group</taxon>
        <taxon>Klebsiella</taxon>
        <taxon>Klebsiella pneumoniae complex</taxon>
    </lineage>
</organism>